<organism evidence="2 3">
    <name type="scientific">Photobacterium angustum</name>
    <dbReference type="NCBI Taxonomy" id="661"/>
    <lineage>
        <taxon>Bacteria</taxon>
        <taxon>Pseudomonadati</taxon>
        <taxon>Pseudomonadota</taxon>
        <taxon>Gammaproteobacteria</taxon>
        <taxon>Vibrionales</taxon>
        <taxon>Vibrionaceae</taxon>
        <taxon>Photobacterium</taxon>
    </lineage>
</organism>
<dbReference type="Proteomes" id="UP000238730">
    <property type="component" value="Unassembled WGS sequence"/>
</dbReference>
<proteinExistence type="predicted"/>
<dbReference type="OrthoDB" id="5903961at2"/>
<sequence length="97" mass="10691">MVTINHGVISLPSKPFSSASQTSSTKASTSSDTVSSTSVLSSLSTTQHAEWASQEYRQLQYDRPDGKHQKALSMYMDVMLHDRKEQLSDLIGINMVV</sequence>
<dbReference type="AlphaFoldDB" id="A0A2S7W0A8"/>
<protein>
    <submittedName>
        <fullName evidence="2">Uncharacterized protein</fullName>
    </submittedName>
</protein>
<feature type="compositionally biased region" description="Low complexity" evidence="1">
    <location>
        <begin position="17"/>
        <end position="39"/>
    </location>
</feature>
<reference evidence="2 3" key="1">
    <citation type="submission" date="2016-12" db="EMBL/GenBank/DDBJ databases">
        <title>Diversity of luminous bacteria.</title>
        <authorList>
            <person name="Yoshizawa S."/>
            <person name="Kogure K."/>
        </authorList>
    </citation>
    <scope>NUCLEOTIDE SEQUENCE [LARGE SCALE GENOMIC DNA]</scope>
    <source>
        <strain evidence="2 3">LC1-200</strain>
    </source>
</reference>
<gene>
    <name evidence="2" type="ORF">BTO08_08315</name>
</gene>
<evidence type="ECO:0000313" key="2">
    <source>
        <dbReference type="EMBL" id="PQJ67413.1"/>
    </source>
</evidence>
<feature type="region of interest" description="Disordered" evidence="1">
    <location>
        <begin position="1"/>
        <end position="39"/>
    </location>
</feature>
<evidence type="ECO:0000313" key="3">
    <source>
        <dbReference type="Proteomes" id="UP000238730"/>
    </source>
</evidence>
<dbReference type="EMBL" id="MSCJ01000001">
    <property type="protein sequence ID" value="PQJ67413.1"/>
    <property type="molecule type" value="Genomic_DNA"/>
</dbReference>
<dbReference type="RefSeq" id="WP_105060620.1">
    <property type="nucleotide sequence ID" value="NZ_MSCJ01000001.1"/>
</dbReference>
<accession>A0A2S7W0A8</accession>
<comment type="caution">
    <text evidence="2">The sequence shown here is derived from an EMBL/GenBank/DDBJ whole genome shotgun (WGS) entry which is preliminary data.</text>
</comment>
<evidence type="ECO:0000256" key="1">
    <source>
        <dbReference type="SAM" id="MobiDB-lite"/>
    </source>
</evidence>
<name>A0A2S7W0A8_PHOAN</name>